<dbReference type="GO" id="GO:0004519">
    <property type="term" value="F:endonuclease activity"/>
    <property type="evidence" value="ECO:0007669"/>
    <property type="project" value="UniProtKB-KW"/>
</dbReference>
<keyword evidence="1" id="KW-0255">Endonuclease</keyword>
<proteinExistence type="predicted"/>
<organism evidence="1 2">
    <name type="scientific">Streptomyces kunmingensis</name>
    <dbReference type="NCBI Taxonomy" id="68225"/>
    <lineage>
        <taxon>Bacteria</taxon>
        <taxon>Bacillati</taxon>
        <taxon>Actinomycetota</taxon>
        <taxon>Actinomycetes</taxon>
        <taxon>Kitasatosporales</taxon>
        <taxon>Streptomycetaceae</taxon>
        <taxon>Streptomyces</taxon>
    </lineage>
</organism>
<dbReference type="EMBL" id="JAOZYB010000157">
    <property type="protein sequence ID" value="MEB3962545.1"/>
    <property type="molecule type" value="Genomic_DNA"/>
</dbReference>
<sequence length="202" mass="22548">MNKYPRTLLAETAATSTSLVDLMRRIGAPMGSKPRRYLRNRLAHCGIDTSHFQDEPLPERPKRSYSKEVLTEAAACSTSIRDMFLHMGIPPEDGPYEHVKRRLKRFAIDTTHFVPPRAPADRGFFPEVEFTRAVAASHGLADLMRRLGLPPFNEAARAKARRSIDEYGLSTEHFTGQGHCVGVPSPKRKTAQDVLVRLPAGS</sequence>
<reference evidence="1 2" key="1">
    <citation type="submission" date="2022-10" db="EMBL/GenBank/DDBJ databases">
        <authorList>
            <person name="Xie J."/>
            <person name="Shen N."/>
        </authorList>
    </citation>
    <scope>NUCLEOTIDE SEQUENCE [LARGE SCALE GENOMIC DNA]</scope>
    <source>
        <strain evidence="1 2">DSM 41681</strain>
    </source>
</reference>
<protein>
    <submittedName>
        <fullName evidence="1">HNH endonuclease</fullName>
    </submittedName>
</protein>
<keyword evidence="1" id="KW-0378">Hydrolase</keyword>
<keyword evidence="1" id="KW-0540">Nuclease</keyword>
<evidence type="ECO:0000313" key="2">
    <source>
        <dbReference type="Proteomes" id="UP001352223"/>
    </source>
</evidence>
<comment type="caution">
    <text evidence="1">The sequence shown here is derived from an EMBL/GenBank/DDBJ whole genome shotgun (WGS) entry which is preliminary data.</text>
</comment>
<evidence type="ECO:0000313" key="1">
    <source>
        <dbReference type="EMBL" id="MEB3962545.1"/>
    </source>
</evidence>
<name>A0ABU6CCU9_9ACTN</name>
<keyword evidence="2" id="KW-1185">Reference proteome</keyword>
<gene>
    <name evidence="1" type="ORF">OKJ48_20135</name>
</gene>
<dbReference type="Proteomes" id="UP001352223">
    <property type="component" value="Unassembled WGS sequence"/>
</dbReference>
<accession>A0ABU6CCU9</accession>
<dbReference type="RefSeq" id="WP_324770089.1">
    <property type="nucleotide sequence ID" value="NZ_BAAATS010000030.1"/>
</dbReference>